<organism evidence="2">
    <name type="scientific">Tanacetum cinerariifolium</name>
    <name type="common">Dalmatian daisy</name>
    <name type="synonym">Chrysanthemum cinerariifolium</name>
    <dbReference type="NCBI Taxonomy" id="118510"/>
    <lineage>
        <taxon>Eukaryota</taxon>
        <taxon>Viridiplantae</taxon>
        <taxon>Streptophyta</taxon>
        <taxon>Embryophyta</taxon>
        <taxon>Tracheophyta</taxon>
        <taxon>Spermatophyta</taxon>
        <taxon>Magnoliopsida</taxon>
        <taxon>eudicotyledons</taxon>
        <taxon>Gunneridae</taxon>
        <taxon>Pentapetalae</taxon>
        <taxon>asterids</taxon>
        <taxon>campanulids</taxon>
        <taxon>Asterales</taxon>
        <taxon>Asteraceae</taxon>
        <taxon>Asteroideae</taxon>
        <taxon>Anthemideae</taxon>
        <taxon>Anthemidinae</taxon>
        <taxon>Tanacetum</taxon>
    </lineage>
</organism>
<comment type="caution">
    <text evidence="2">The sequence shown here is derived from an EMBL/GenBank/DDBJ whole genome shotgun (WGS) entry which is preliminary data.</text>
</comment>
<feature type="region of interest" description="Disordered" evidence="1">
    <location>
        <begin position="21"/>
        <end position="42"/>
    </location>
</feature>
<evidence type="ECO:0000256" key="1">
    <source>
        <dbReference type="SAM" id="MobiDB-lite"/>
    </source>
</evidence>
<gene>
    <name evidence="2" type="ORF">Tci_922067</name>
</gene>
<proteinExistence type="predicted"/>
<name>A0A699WX23_TANCI</name>
<protein>
    <submittedName>
        <fullName evidence="2">Uncharacterized protein</fullName>
    </submittedName>
</protein>
<reference evidence="2" key="1">
    <citation type="journal article" date="2019" name="Sci. Rep.">
        <title>Draft genome of Tanacetum cinerariifolium, the natural source of mosquito coil.</title>
        <authorList>
            <person name="Yamashiro T."/>
            <person name="Shiraishi A."/>
            <person name="Satake H."/>
            <person name="Nakayama K."/>
        </authorList>
    </citation>
    <scope>NUCLEOTIDE SEQUENCE</scope>
</reference>
<dbReference type="EMBL" id="BKCJ011752597">
    <property type="protein sequence ID" value="GFD50098.1"/>
    <property type="molecule type" value="Genomic_DNA"/>
</dbReference>
<evidence type="ECO:0000313" key="2">
    <source>
        <dbReference type="EMBL" id="GFD50098.1"/>
    </source>
</evidence>
<sequence>HQLDHPPSEKPVQRVQLRVMTVDPSDYRQSEERRKMPDMHRG</sequence>
<feature type="non-terminal residue" evidence="2">
    <location>
        <position position="1"/>
    </location>
</feature>
<accession>A0A699WX23</accession>
<dbReference type="AlphaFoldDB" id="A0A699WX23"/>
<feature type="compositionally biased region" description="Basic and acidic residues" evidence="1">
    <location>
        <begin position="25"/>
        <end position="42"/>
    </location>
</feature>